<dbReference type="EMBL" id="JAXCLA010000002">
    <property type="protein sequence ID" value="MDY0744391.1"/>
    <property type="molecule type" value="Genomic_DNA"/>
</dbReference>
<dbReference type="Gene3D" id="2.60.120.10">
    <property type="entry name" value="Jelly Rolls"/>
    <property type="match status" value="1"/>
</dbReference>
<dbReference type="InterPro" id="IPR011051">
    <property type="entry name" value="RmlC_Cupin_sf"/>
</dbReference>
<dbReference type="InterPro" id="IPR014710">
    <property type="entry name" value="RmlC-like_jellyroll"/>
</dbReference>
<comment type="caution">
    <text evidence="2">The sequence shown here is derived from an EMBL/GenBank/DDBJ whole genome shotgun (WGS) entry which is preliminary data.</text>
</comment>
<evidence type="ECO:0000313" key="3">
    <source>
        <dbReference type="Proteomes" id="UP001285263"/>
    </source>
</evidence>
<feature type="domain" description="Cupin type-2" evidence="1">
    <location>
        <begin position="53"/>
        <end position="103"/>
    </location>
</feature>
<protein>
    <submittedName>
        <fullName evidence="2">Cupin domain-containing protein</fullName>
    </submittedName>
</protein>
<organism evidence="2 3">
    <name type="scientific">Roseateles agri</name>
    <dbReference type="NCBI Taxonomy" id="3098619"/>
    <lineage>
        <taxon>Bacteria</taxon>
        <taxon>Pseudomonadati</taxon>
        <taxon>Pseudomonadota</taxon>
        <taxon>Betaproteobacteria</taxon>
        <taxon>Burkholderiales</taxon>
        <taxon>Sphaerotilaceae</taxon>
        <taxon>Roseateles</taxon>
    </lineage>
</organism>
<dbReference type="InterPro" id="IPR013096">
    <property type="entry name" value="Cupin_2"/>
</dbReference>
<evidence type="ECO:0000313" key="2">
    <source>
        <dbReference type="EMBL" id="MDY0744391.1"/>
    </source>
</evidence>
<dbReference type="Pfam" id="PF07883">
    <property type="entry name" value="Cupin_2"/>
    <property type="match status" value="1"/>
</dbReference>
<name>A0ABU5DEZ6_9BURK</name>
<sequence>MLDTTGTRFSHVKPADTEWKGGGLRDFFLYKDLGVAEATHGKVIAHLVKANEAPEQGTGWHRHEAEFQIVIMTKGWARFMYEDQVTLVEAGDCVHQRPGIRHFLFDYSPDMEYLEIVGPADFKSIDVDPVCEVPAPTPWK</sequence>
<gene>
    <name evidence="2" type="ORF">SNE35_07730</name>
</gene>
<dbReference type="RefSeq" id="WP_320422279.1">
    <property type="nucleotide sequence ID" value="NZ_JAXCLA010000002.1"/>
</dbReference>
<accession>A0ABU5DEZ6</accession>
<dbReference type="SUPFAM" id="SSF51182">
    <property type="entry name" value="RmlC-like cupins"/>
    <property type="match status" value="1"/>
</dbReference>
<proteinExistence type="predicted"/>
<evidence type="ECO:0000259" key="1">
    <source>
        <dbReference type="Pfam" id="PF07883"/>
    </source>
</evidence>
<dbReference type="CDD" id="cd06980">
    <property type="entry name" value="cupin_bxe_c0505"/>
    <property type="match status" value="1"/>
</dbReference>
<keyword evidence="3" id="KW-1185">Reference proteome</keyword>
<reference evidence="2 3" key="1">
    <citation type="submission" date="2023-11" db="EMBL/GenBank/DDBJ databases">
        <title>Paucibacter sp. nov., isolated from fresh soil in Korea.</title>
        <authorList>
            <person name="Le N.T.T."/>
        </authorList>
    </citation>
    <scope>NUCLEOTIDE SEQUENCE [LARGE SCALE GENOMIC DNA]</scope>
    <source>
        <strain evidence="2 3">R3-3</strain>
    </source>
</reference>
<dbReference type="Proteomes" id="UP001285263">
    <property type="component" value="Unassembled WGS sequence"/>
</dbReference>